<comment type="caution">
    <text evidence="2">The sequence shown here is derived from an EMBL/GenBank/DDBJ whole genome shotgun (WGS) entry which is preliminary data.</text>
</comment>
<evidence type="ECO:0000313" key="2">
    <source>
        <dbReference type="EMBL" id="MFC3111403.1"/>
    </source>
</evidence>
<keyword evidence="3" id="KW-1185">Reference proteome</keyword>
<sequence>MDRQLIYPGQIPLETDLLGTNKNAMIGLSKLAAAILGISVQLNGLACNPNSPAALNVVISPGEIYSLQNIDGTAYSSIAADTTHTILKQGILLDAVTLAAPAPGTAGQSINYLVQATYLDTDATPVVLPYYNASNPSQAYSGPANAGTTNNTVRKGQCNVTIKAGIAATTGSQTTPAADSGYTGLYVVTVANGQATVVAGNISTLAGAPFISPAAQLNLANVFTQIQSGVTPAQFDATTKLATMAAVQRALGNFAGRIQANTTQTLAASTVGSVINVNGANPTITIPLSTAVPTGSVLVFEAVAACSISKQGADIFYGSALSSTVISMLAGDTLIIEANGVSGWTIIAGSAQAQGSPGFAASLAANGYQKLPSGIIIQWGIFTANATSGNPVSVTYPIAFPNSMRSIALTADSSGTGIASAWSDSVGNSGFNGHCNATGNSVRWIVLGN</sequence>
<name>A0ABV7FBE9_9BURK</name>
<dbReference type="EMBL" id="JBHRTP010000119">
    <property type="protein sequence ID" value="MFC3111403.1"/>
    <property type="molecule type" value="Genomic_DNA"/>
</dbReference>
<feature type="domain" description="Putative tail fiber protein gp53-like C-terminal" evidence="1">
    <location>
        <begin position="370"/>
        <end position="448"/>
    </location>
</feature>
<evidence type="ECO:0000259" key="1">
    <source>
        <dbReference type="Pfam" id="PF21882"/>
    </source>
</evidence>
<dbReference type="Pfam" id="PF21882">
    <property type="entry name" value="Gp53-like_C"/>
    <property type="match status" value="1"/>
</dbReference>
<proteinExistence type="predicted"/>
<dbReference type="Gene3D" id="2.60.40.3940">
    <property type="match status" value="1"/>
</dbReference>
<organism evidence="2 3">
    <name type="scientific">Undibacterium arcticum</name>
    <dbReference type="NCBI Taxonomy" id="1762892"/>
    <lineage>
        <taxon>Bacteria</taxon>
        <taxon>Pseudomonadati</taxon>
        <taxon>Pseudomonadota</taxon>
        <taxon>Betaproteobacteria</taxon>
        <taxon>Burkholderiales</taxon>
        <taxon>Oxalobacteraceae</taxon>
        <taxon>Undibacterium</taxon>
    </lineage>
</organism>
<evidence type="ECO:0000313" key="3">
    <source>
        <dbReference type="Proteomes" id="UP001595530"/>
    </source>
</evidence>
<dbReference type="InterPro" id="IPR054075">
    <property type="entry name" value="Gp53-like_C"/>
</dbReference>
<dbReference type="RefSeq" id="WP_390333519.1">
    <property type="nucleotide sequence ID" value="NZ_JBHRTP010000119.1"/>
</dbReference>
<dbReference type="Proteomes" id="UP001595530">
    <property type="component" value="Unassembled WGS sequence"/>
</dbReference>
<reference evidence="3" key="1">
    <citation type="journal article" date="2019" name="Int. J. Syst. Evol. Microbiol.">
        <title>The Global Catalogue of Microorganisms (GCM) 10K type strain sequencing project: providing services to taxonomists for standard genome sequencing and annotation.</title>
        <authorList>
            <consortium name="The Broad Institute Genomics Platform"/>
            <consortium name="The Broad Institute Genome Sequencing Center for Infectious Disease"/>
            <person name="Wu L."/>
            <person name="Ma J."/>
        </authorList>
    </citation>
    <scope>NUCLEOTIDE SEQUENCE [LARGE SCALE GENOMIC DNA]</scope>
    <source>
        <strain evidence="3">KCTC 42986</strain>
    </source>
</reference>
<gene>
    <name evidence="2" type="ORF">ACFOFO_26260</name>
</gene>
<protein>
    <recommendedName>
        <fullName evidence="1">Putative tail fiber protein gp53-like C-terminal domain-containing protein</fullName>
    </recommendedName>
</protein>
<accession>A0ABV7FBE9</accession>